<evidence type="ECO:0008006" key="5">
    <source>
        <dbReference type="Google" id="ProtNLM"/>
    </source>
</evidence>
<dbReference type="EMBL" id="LSRQ01000077">
    <property type="protein sequence ID" value="OAY85575.1"/>
    <property type="molecule type" value="Genomic_DNA"/>
</dbReference>
<dbReference type="GO" id="GO:0005634">
    <property type="term" value="C:nucleus"/>
    <property type="evidence" value="ECO:0007669"/>
    <property type="project" value="TreeGrafter"/>
</dbReference>
<dbReference type="PANTHER" id="PTHR13620:SF105">
    <property type="entry name" value="OS01G0737700 PROTEIN"/>
    <property type="match status" value="1"/>
</dbReference>
<protein>
    <recommendedName>
        <fullName evidence="5">3'-5' exonuclease domain-containing protein</fullName>
    </recommendedName>
</protein>
<accession>A0A199W9K0</accession>
<name>A0A199W9K0_ANACO</name>
<dbReference type="GO" id="GO:0003676">
    <property type="term" value="F:nucleic acid binding"/>
    <property type="evidence" value="ECO:0007669"/>
    <property type="project" value="InterPro"/>
</dbReference>
<evidence type="ECO:0000256" key="1">
    <source>
        <dbReference type="ARBA" id="ARBA00022722"/>
    </source>
</evidence>
<gene>
    <name evidence="3" type="ORF">ACMD2_07605</name>
</gene>
<evidence type="ECO:0000313" key="4">
    <source>
        <dbReference type="Proteomes" id="UP000092600"/>
    </source>
</evidence>
<reference evidence="3 4" key="1">
    <citation type="journal article" date="2016" name="DNA Res.">
        <title>The draft genome of MD-2 pineapple using hybrid error correction of long reads.</title>
        <authorList>
            <person name="Redwan R.M."/>
            <person name="Saidin A."/>
            <person name="Kumar S.V."/>
        </authorList>
    </citation>
    <scope>NUCLEOTIDE SEQUENCE [LARGE SCALE GENOMIC DNA]</scope>
    <source>
        <strain evidence="4">cv. MD2</strain>
        <tissue evidence="3">Leaf</tissue>
    </source>
</reference>
<dbReference type="Proteomes" id="UP000092600">
    <property type="component" value="Unassembled WGS sequence"/>
</dbReference>
<dbReference type="PANTHER" id="PTHR13620">
    <property type="entry name" value="3-5 EXONUCLEASE"/>
    <property type="match status" value="1"/>
</dbReference>
<dbReference type="STRING" id="4615.A0A199W9K0"/>
<dbReference type="GO" id="GO:0005737">
    <property type="term" value="C:cytoplasm"/>
    <property type="evidence" value="ECO:0007669"/>
    <property type="project" value="TreeGrafter"/>
</dbReference>
<dbReference type="GO" id="GO:0008408">
    <property type="term" value="F:3'-5' exonuclease activity"/>
    <property type="evidence" value="ECO:0007669"/>
    <property type="project" value="TreeGrafter"/>
</dbReference>
<dbReference type="AlphaFoldDB" id="A0A199W9K0"/>
<dbReference type="InterPro" id="IPR051132">
    <property type="entry name" value="3-5_Exonuclease_domain"/>
</dbReference>
<organism evidence="3 4">
    <name type="scientific">Ananas comosus</name>
    <name type="common">Pineapple</name>
    <name type="synonym">Ananas ananas</name>
    <dbReference type="NCBI Taxonomy" id="4615"/>
    <lineage>
        <taxon>Eukaryota</taxon>
        <taxon>Viridiplantae</taxon>
        <taxon>Streptophyta</taxon>
        <taxon>Embryophyta</taxon>
        <taxon>Tracheophyta</taxon>
        <taxon>Spermatophyta</taxon>
        <taxon>Magnoliopsida</taxon>
        <taxon>Liliopsida</taxon>
        <taxon>Poales</taxon>
        <taxon>Bromeliaceae</taxon>
        <taxon>Bromelioideae</taxon>
        <taxon>Ananas</taxon>
    </lineage>
</organism>
<keyword evidence="2" id="KW-0378">Hydrolase</keyword>
<dbReference type="InterPro" id="IPR036397">
    <property type="entry name" value="RNaseH_sf"/>
</dbReference>
<dbReference type="Gene3D" id="3.30.420.10">
    <property type="entry name" value="Ribonuclease H-like superfamily/Ribonuclease H"/>
    <property type="match status" value="2"/>
</dbReference>
<sequence>MAITLRSHQDGSFTVGFALHSVHTTITSFSADAFRWLVNLYCRHPRFSGLVVGLAIEQRPVRPPHRPAHVAVLQLWRRPAMLIFQVVLADRILLLVSLLNCRTCRFVSMDAAAVANRLRNEYGLAVRNAVDLGELAAERMGRADLRRANVWLLAREVAGIEANTGAVTSRWDQPDLSMNQIVKASADAFLALEVGRRLLHEKREREREVLKMAITLRHHGNGSYTVGFAAAHFVHATVTSSGDEAFKWVRNLHSRHPGISGIVIGLAIEQRPSADQRKIAVLQLSVDHQCLIFQIARADWTPSLLRRLLDSHTCRFVSVDAAAVADRLRNEHGLVVRNMVDLGELAAERTGLADLRRANVLVLAREVVG</sequence>
<comment type="caution">
    <text evidence="3">The sequence shown here is derived from an EMBL/GenBank/DDBJ whole genome shotgun (WGS) entry which is preliminary data.</text>
</comment>
<evidence type="ECO:0000256" key="2">
    <source>
        <dbReference type="ARBA" id="ARBA00022801"/>
    </source>
</evidence>
<evidence type="ECO:0000313" key="3">
    <source>
        <dbReference type="EMBL" id="OAY85575.1"/>
    </source>
</evidence>
<dbReference type="SUPFAM" id="SSF53098">
    <property type="entry name" value="Ribonuclease H-like"/>
    <property type="match status" value="2"/>
</dbReference>
<keyword evidence="1" id="KW-0540">Nuclease</keyword>
<dbReference type="InterPro" id="IPR012337">
    <property type="entry name" value="RNaseH-like_sf"/>
</dbReference>
<proteinExistence type="predicted"/>